<keyword evidence="6" id="KW-0597">Phosphoprotein</keyword>
<evidence type="ECO:0000256" key="1">
    <source>
        <dbReference type="ARBA" id="ARBA00000085"/>
    </source>
</evidence>
<dbReference type="InterPro" id="IPR000700">
    <property type="entry name" value="PAS-assoc_C"/>
</dbReference>
<feature type="transmembrane region" description="Helical" evidence="14">
    <location>
        <begin position="292"/>
        <end position="313"/>
    </location>
</feature>
<comment type="catalytic activity">
    <reaction evidence="1">
        <text>ATP + protein L-histidine = ADP + protein N-phospho-L-histidine.</text>
        <dbReference type="EC" id="2.7.13.3"/>
    </reaction>
</comment>
<evidence type="ECO:0000256" key="8">
    <source>
        <dbReference type="ARBA" id="ARBA00022777"/>
    </source>
</evidence>
<feature type="transmembrane region" description="Helical" evidence="14">
    <location>
        <begin position="333"/>
        <end position="351"/>
    </location>
</feature>
<gene>
    <name evidence="18" type="primary">amt</name>
    <name evidence="18" type="ORF">K4A83_01480</name>
</gene>
<feature type="transmembrane region" description="Helical" evidence="14">
    <location>
        <begin position="209"/>
        <end position="230"/>
    </location>
</feature>
<evidence type="ECO:0000256" key="14">
    <source>
        <dbReference type="SAM" id="Phobius"/>
    </source>
</evidence>
<evidence type="ECO:0000259" key="16">
    <source>
        <dbReference type="PROSITE" id="PS50112"/>
    </source>
</evidence>
<evidence type="ECO:0000256" key="5">
    <source>
        <dbReference type="ARBA" id="ARBA00022448"/>
    </source>
</evidence>
<feature type="transmembrane region" description="Helical" evidence="14">
    <location>
        <begin position="72"/>
        <end position="91"/>
    </location>
</feature>
<evidence type="ECO:0000256" key="3">
    <source>
        <dbReference type="ARBA" id="ARBA00005887"/>
    </source>
</evidence>
<dbReference type="InterPro" id="IPR001905">
    <property type="entry name" value="Ammonium_transpt"/>
</dbReference>
<dbReference type="Pfam" id="PF00909">
    <property type="entry name" value="Ammonium_transp"/>
    <property type="match status" value="1"/>
</dbReference>
<dbReference type="Gene3D" id="1.10.3430.10">
    <property type="entry name" value="Ammonium transporter AmtB like domains"/>
    <property type="match status" value="1"/>
</dbReference>
<feature type="coiled-coil region" evidence="13">
    <location>
        <begin position="547"/>
        <end position="577"/>
    </location>
</feature>
<dbReference type="SMART" id="SM00387">
    <property type="entry name" value="HATPase_c"/>
    <property type="match status" value="1"/>
</dbReference>
<evidence type="ECO:0000259" key="15">
    <source>
        <dbReference type="PROSITE" id="PS50109"/>
    </source>
</evidence>
<feature type="domain" description="PAS" evidence="16">
    <location>
        <begin position="427"/>
        <end position="479"/>
    </location>
</feature>
<dbReference type="InterPro" id="IPR003594">
    <property type="entry name" value="HATPase_dom"/>
</dbReference>
<keyword evidence="12" id="KW-0924">Ammonia transport</keyword>
<dbReference type="PRINTS" id="PR00344">
    <property type="entry name" value="BCTRLSENSOR"/>
</dbReference>
<evidence type="ECO:0000256" key="7">
    <source>
        <dbReference type="ARBA" id="ARBA00022692"/>
    </source>
</evidence>
<dbReference type="SUPFAM" id="SSF55785">
    <property type="entry name" value="PYP-like sensor domain (PAS domain)"/>
    <property type="match status" value="1"/>
</dbReference>
<comment type="similarity">
    <text evidence="3">Belongs to the ammonia transporter channel (TC 1.A.11.2) family.</text>
</comment>
<evidence type="ECO:0000256" key="12">
    <source>
        <dbReference type="ARBA" id="ARBA00023177"/>
    </source>
</evidence>
<dbReference type="EC" id="2.7.13.3" evidence="4"/>
<dbReference type="NCBIfam" id="TIGR00836">
    <property type="entry name" value="amt"/>
    <property type="match status" value="1"/>
</dbReference>
<dbReference type="Pfam" id="PF02518">
    <property type="entry name" value="HATPase_c"/>
    <property type="match status" value="1"/>
</dbReference>
<protein>
    <recommendedName>
        <fullName evidence="4">histidine kinase</fullName>
        <ecNumber evidence="4">2.7.13.3</ecNumber>
    </recommendedName>
</protein>
<comment type="subcellular location">
    <subcellularLocation>
        <location evidence="2">Membrane</location>
        <topology evidence="2">Multi-pass membrane protein</topology>
    </subcellularLocation>
</comment>
<evidence type="ECO:0000313" key="19">
    <source>
        <dbReference type="Proteomes" id="UP001526426"/>
    </source>
</evidence>
<dbReference type="InterPro" id="IPR036097">
    <property type="entry name" value="HisK_dim/P_sf"/>
</dbReference>
<dbReference type="SUPFAM" id="SSF55874">
    <property type="entry name" value="ATPase domain of HSP90 chaperone/DNA topoisomerase II/histidine kinase"/>
    <property type="match status" value="1"/>
</dbReference>
<evidence type="ECO:0000256" key="9">
    <source>
        <dbReference type="ARBA" id="ARBA00022989"/>
    </source>
</evidence>
<dbReference type="SMART" id="SM00388">
    <property type="entry name" value="HisKA"/>
    <property type="match status" value="1"/>
</dbReference>
<dbReference type="InterPro" id="IPR005467">
    <property type="entry name" value="His_kinase_dom"/>
</dbReference>
<keyword evidence="8" id="KW-0418">Kinase</keyword>
<evidence type="ECO:0000256" key="11">
    <source>
        <dbReference type="ARBA" id="ARBA00023136"/>
    </source>
</evidence>
<evidence type="ECO:0000256" key="10">
    <source>
        <dbReference type="ARBA" id="ARBA00023012"/>
    </source>
</evidence>
<evidence type="ECO:0000256" key="4">
    <source>
        <dbReference type="ARBA" id="ARBA00012438"/>
    </source>
</evidence>
<dbReference type="InterPro" id="IPR000014">
    <property type="entry name" value="PAS"/>
</dbReference>
<proteinExistence type="inferred from homology"/>
<feature type="transmembrane region" description="Helical" evidence="14">
    <location>
        <begin position="29"/>
        <end position="52"/>
    </location>
</feature>
<keyword evidence="10" id="KW-0902">Two-component regulatory system</keyword>
<dbReference type="Gene3D" id="3.30.565.10">
    <property type="entry name" value="Histidine kinase-like ATPase, C-terminal domain"/>
    <property type="match status" value="1"/>
</dbReference>
<accession>A0ABT3L1P3</accession>
<evidence type="ECO:0000259" key="17">
    <source>
        <dbReference type="PROSITE" id="PS50113"/>
    </source>
</evidence>
<feature type="transmembrane region" description="Helical" evidence="14">
    <location>
        <begin position="98"/>
        <end position="119"/>
    </location>
</feature>
<dbReference type="SMART" id="SM00091">
    <property type="entry name" value="PAS"/>
    <property type="match status" value="1"/>
</dbReference>
<dbReference type="CDD" id="cd00082">
    <property type="entry name" value="HisKA"/>
    <property type="match status" value="1"/>
</dbReference>
<dbReference type="SUPFAM" id="SSF111352">
    <property type="entry name" value="Ammonium transporter"/>
    <property type="match status" value="1"/>
</dbReference>
<organism evidence="18 19">
    <name type="scientific">Spirulina subsalsa FACHB-351</name>
    <dbReference type="NCBI Taxonomy" id="234711"/>
    <lineage>
        <taxon>Bacteria</taxon>
        <taxon>Bacillati</taxon>
        <taxon>Cyanobacteriota</taxon>
        <taxon>Cyanophyceae</taxon>
        <taxon>Spirulinales</taxon>
        <taxon>Spirulinaceae</taxon>
        <taxon>Spirulina</taxon>
    </lineage>
</organism>
<evidence type="ECO:0000256" key="13">
    <source>
        <dbReference type="SAM" id="Coils"/>
    </source>
</evidence>
<dbReference type="Pfam" id="PF13426">
    <property type="entry name" value="PAS_9"/>
    <property type="match status" value="1"/>
</dbReference>
<dbReference type="CDD" id="cd00130">
    <property type="entry name" value="PAS"/>
    <property type="match status" value="1"/>
</dbReference>
<evidence type="ECO:0000256" key="2">
    <source>
        <dbReference type="ARBA" id="ARBA00004141"/>
    </source>
</evidence>
<dbReference type="NCBIfam" id="TIGR00229">
    <property type="entry name" value="sensory_box"/>
    <property type="match status" value="1"/>
</dbReference>
<keyword evidence="13" id="KW-0175">Coiled coil</keyword>
<evidence type="ECO:0000313" key="18">
    <source>
        <dbReference type="EMBL" id="MCW6034945.1"/>
    </source>
</evidence>
<dbReference type="InterPro" id="IPR035965">
    <property type="entry name" value="PAS-like_dom_sf"/>
</dbReference>
<feature type="transmembrane region" description="Helical" evidence="14">
    <location>
        <begin position="180"/>
        <end position="197"/>
    </location>
</feature>
<keyword evidence="9 14" id="KW-1133">Transmembrane helix</keyword>
<dbReference type="Proteomes" id="UP001526426">
    <property type="component" value="Unassembled WGS sequence"/>
</dbReference>
<dbReference type="EMBL" id="JAIHOM010000004">
    <property type="protein sequence ID" value="MCW6034945.1"/>
    <property type="molecule type" value="Genomic_DNA"/>
</dbReference>
<sequence>MQPGFMCLESGLTRSKNSINVAVKNLSDFGISVLLFWALGYALMFGASQAGWIGSTGFLMDWESTPEQATFFIFQAMFCSTATTIVSGAVAERLKFSAYLCIAAFISGIIYPLYGHWAWNGIRTGTFVGWLGDLGFIDQAGATVVHSIGGWTSLAVLLVVGPRFGRFVANATQRIHGSNLPLSVMGTMFLWLGWLGFNGGSLLHLGPQVPAILGNTILAGATGMLIGILFSWPKGQGARVEYLINGSLAGLVSITGSCHSVSSGSAALIGAVGALVMLFFSRFLLRCQVDDAVDAVAVHAGAGAWGTVAVALFSPLDTFAPGVSRLEQLGIQTLGIILAFLWAFGLTWLFLKCLTPWFSLRVSVEAEELGLNVSEHGAKTETYELFRVMDEQAATQDLSLRVPVDPFTEAGHIAMRYNSVMDVMEESLLRIEAIIETATDAIITFTTNTLEILTVNPSAERMFGYTGDVLVGMSILDLVRCYPGAIADRTQFFVQLLDQNVKEILGQRADGSHFPVEASLRRAELKTRSFYTGTFRDITERKQAEEAEKHQAKTVQLERALLELQRTQSQLIQSEKMSSLGQMVAGVAHEINNPVNFIYGNLIYAQSYSDDLLRLLDLYQEYYPEPPSEIQGKLEELEWEFLQEDLPKLHNSLLVGAERIRQIVQSLRTFSRLDEAEVKNVDLHENLESTLLILQHRLHPKCGEIPSKRRNIQVVKEYGDLPLVECYAGQLNQVFMNLLNNAIDALEETQFDEDREPTILIQTEWKNQDWIRIVIQDNGMGIQPEYLPKLFDPFFTTKEVGKGTGLGLSISYQIIVDRHQGVMKCHSEVGQGAKFILEIPVTQLPNRRESTARLTGTAAHS</sequence>
<name>A0ABT3L1P3_9CYAN</name>
<feature type="transmembrane region" description="Helical" evidence="14">
    <location>
        <begin position="268"/>
        <end position="285"/>
    </location>
</feature>
<reference evidence="18 19" key="1">
    <citation type="submission" date="2021-08" db="EMBL/GenBank/DDBJ databases">
        <title>Draft genome sequence of Spirulina subsalsa with high tolerance to salinity and hype-accumulation of phycocyanin.</title>
        <authorList>
            <person name="Pei H."/>
            <person name="Jiang L."/>
        </authorList>
    </citation>
    <scope>NUCLEOTIDE SEQUENCE [LARGE SCALE GENOMIC DNA]</scope>
    <source>
        <strain evidence="18 19">FACHB-351</strain>
    </source>
</reference>
<dbReference type="Gene3D" id="3.30.450.20">
    <property type="entry name" value="PAS domain"/>
    <property type="match status" value="1"/>
</dbReference>
<dbReference type="Gene3D" id="1.10.287.130">
    <property type="match status" value="1"/>
</dbReference>
<dbReference type="PANTHER" id="PTHR11730:SF6">
    <property type="entry name" value="AMMONIUM TRANSPORTER"/>
    <property type="match status" value="1"/>
</dbReference>
<dbReference type="InterPro" id="IPR036890">
    <property type="entry name" value="HATPase_C_sf"/>
</dbReference>
<keyword evidence="7 14" id="KW-0812">Transmembrane</keyword>
<dbReference type="InterPro" id="IPR004358">
    <property type="entry name" value="Sig_transdc_His_kin-like_C"/>
</dbReference>
<feature type="domain" description="Histidine kinase" evidence="15">
    <location>
        <begin position="586"/>
        <end position="843"/>
    </location>
</feature>
<dbReference type="PROSITE" id="PS50113">
    <property type="entry name" value="PAC"/>
    <property type="match status" value="1"/>
</dbReference>
<keyword evidence="8" id="KW-0808">Transferase</keyword>
<evidence type="ECO:0000256" key="6">
    <source>
        <dbReference type="ARBA" id="ARBA00022553"/>
    </source>
</evidence>
<keyword evidence="11 14" id="KW-0472">Membrane</keyword>
<keyword evidence="5" id="KW-0813">Transport</keyword>
<feature type="domain" description="PAC" evidence="17">
    <location>
        <begin position="499"/>
        <end position="550"/>
    </location>
</feature>
<feature type="transmembrane region" description="Helical" evidence="14">
    <location>
        <begin position="139"/>
        <end position="160"/>
    </location>
</feature>
<dbReference type="InterPro" id="IPR029020">
    <property type="entry name" value="Ammonium/urea_transptr"/>
</dbReference>
<dbReference type="PANTHER" id="PTHR11730">
    <property type="entry name" value="AMMONIUM TRANSPORTER"/>
    <property type="match status" value="1"/>
</dbReference>
<dbReference type="InterPro" id="IPR024041">
    <property type="entry name" value="NH4_transpt_AmtB-like_dom"/>
</dbReference>
<comment type="caution">
    <text evidence="18">The sequence shown here is derived from an EMBL/GenBank/DDBJ whole genome shotgun (WGS) entry which is preliminary data.</text>
</comment>
<dbReference type="InterPro" id="IPR003661">
    <property type="entry name" value="HisK_dim/P_dom"/>
</dbReference>
<dbReference type="PROSITE" id="PS50109">
    <property type="entry name" value="HIS_KIN"/>
    <property type="match status" value="1"/>
</dbReference>
<dbReference type="PROSITE" id="PS50112">
    <property type="entry name" value="PAS"/>
    <property type="match status" value="1"/>
</dbReference>
<dbReference type="SUPFAM" id="SSF47384">
    <property type="entry name" value="Homodimeric domain of signal transducing histidine kinase"/>
    <property type="match status" value="1"/>
</dbReference>
<keyword evidence="19" id="KW-1185">Reference proteome</keyword>